<keyword evidence="2" id="KW-1133">Transmembrane helix</keyword>
<dbReference type="PROSITE" id="PS51782">
    <property type="entry name" value="LYSM"/>
    <property type="match status" value="1"/>
</dbReference>
<organism evidence="4 5">
    <name type="scientific">Pseudoneobacillus rhizosphaerae</name>
    <dbReference type="NCBI Taxonomy" id="2880968"/>
    <lineage>
        <taxon>Bacteria</taxon>
        <taxon>Bacillati</taxon>
        <taxon>Bacillota</taxon>
        <taxon>Bacilli</taxon>
        <taxon>Bacillales</taxon>
        <taxon>Bacillaceae</taxon>
        <taxon>Pseudoneobacillus</taxon>
    </lineage>
</organism>
<feature type="domain" description="LysM" evidence="3">
    <location>
        <begin position="179"/>
        <end position="225"/>
    </location>
</feature>
<proteinExistence type="predicted"/>
<dbReference type="SUPFAM" id="SSF54106">
    <property type="entry name" value="LysM domain"/>
    <property type="match status" value="1"/>
</dbReference>
<dbReference type="AlphaFoldDB" id="A0A9C7LBA8"/>
<feature type="transmembrane region" description="Helical" evidence="2">
    <location>
        <begin position="56"/>
        <end position="78"/>
    </location>
</feature>
<protein>
    <recommendedName>
        <fullName evidence="3">LysM domain-containing protein</fullName>
    </recommendedName>
</protein>
<dbReference type="EMBL" id="CAKJTG010000009">
    <property type="protein sequence ID" value="CAG9608340.1"/>
    <property type="molecule type" value="Genomic_DNA"/>
</dbReference>
<sequence length="227" mass="25776">MNHEEPYRNQAERLRQKIEKVKDGGVVITEKHELPSRTDIHRNKKNKTKLKVKFPIIRLLALFFILLPVVIISAYSVLGSKDINTSDKVSTVDRGGYEINVEENDVLEPVGEEMAEETPTIEEVVDDEAEKNENVSDQETTEPVKEEELDTTNQPSAEKEQTQTDTTNVGETTTKTNLIYHTVQPNENLFRIAIKYYQSQSGIEIIQKANNLNGIEIMVGQVLKIPK</sequence>
<gene>
    <name evidence="4" type="ORF">NEOCIP111885_02032</name>
</gene>
<evidence type="ECO:0000256" key="2">
    <source>
        <dbReference type="SAM" id="Phobius"/>
    </source>
</evidence>
<keyword evidence="2" id="KW-0472">Membrane</keyword>
<dbReference type="InterPro" id="IPR018392">
    <property type="entry name" value="LysM"/>
</dbReference>
<comment type="caution">
    <text evidence="4">The sequence shown here is derived from an EMBL/GenBank/DDBJ whole genome shotgun (WGS) entry which is preliminary data.</text>
</comment>
<dbReference type="Gene3D" id="3.10.350.10">
    <property type="entry name" value="LysM domain"/>
    <property type="match status" value="1"/>
</dbReference>
<dbReference type="SMART" id="SM00257">
    <property type="entry name" value="LysM"/>
    <property type="match status" value="1"/>
</dbReference>
<dbReference type="InterPro" id="IPR036779">
    <property type="entry name" value="LysM_dom_sf"/>
</dbReference>
<dbReference type="Pfam" id="PF01476">
    <property type="entry name" value="LysM"/>
    <property type="match status" value="1"/>
</dbReference>
<evidence type="ECO:0000313" key="5">
    <source>
        <dbReference type="Proteomes" id="UP000789845"/>
    </source>
</evidence>
<keyword evidence="5" id="KW-1185">Reference proteome</keyword>
<evidence type="ECO:0000259" key="3">
    <source>
        <dbReference type="PROSITE" id="PS51782"/>
    </source>
</evidence>
<reference evidence="4" key="1">
    <citation type="submission" date="2021-10" db="EMBL/GenBank/DDBJ databases">
        <authorList>
            <person name="Criscuolo A."/>
        </authorList>
    </citation>
    <scope>NUCLEOTIDE SEQUENCE</scope>
    <source>
        <strain evidence="4">CIP111885</strain>
    </source>
</reference>
<feature type="region of interest" description="Disordered" evidence="1">
    <location>
        <begin position="122"/>
        <end position="168"/>
    </location>
</feature>
<evidence type="ECO:0000256" key="1">
    <source>
        <dbReference type="SAM" id="MobiDB-lite"/>
    </source>
</evidence>
<dbReference type="RefSeq" id="WP_230496577.1">
    <property type="nucleotide sequence ID" value="NZ_CAKJTG010000009.1"/>
</dbReference>
<keyword evidence="2" id="KW-0812">Transmembrane</keyword>
<accession>A0A9C7LBA8</accession>
<name>A0A9C7LBA8_9BACI</name>
<dbReference type="Proteomes" id="UP000789845">
    <property type="component" value="Unassembled WGS sequence"/>
</dbReference>
<dbReference type="CDD" id="cd00118">
    <property type="entry name" value="LysM"/>
    <property type="match status" value="1"/>
</dbReference>
<evidence type="ECO:0000313" key="4">
    <source>
        <dbReference type="EMBL" id="CAG9608340.1"/>
    </source>
</evidence>